<dbReference type="Proteomes" id="UP001597138">
    <property type="component" value="Unassembled WGS sequence"/>
</dbReference>
<comment type="caution">
    <text evidence="3">The sequence shown here is derived from an EMBL/GenBank/DDBJ whole genome shotgun (WGS) entry which is preliminary data.</text>
</comment>
<name>A0ABW4HKG0_9FLAO</name>
<evidence type="ECO:0000313" key="4">
    <source>
        <dbReference type="Proteomes" id="UP001597138"/>
    </source>
</evidence>
<sequence>MKYIIMFLFLLVLISCSSTISTSKKEYQISEKSKLEKDWKYDPKEWTLENQSLNGTGSPEHWAGITSKKDLPENYEITFEINLTSGNLFEVMLNFEGQNYIRTYLYNIDQNIFIGRGIYDKNSDEYGKRGGPTILKKPFDFSSNVWHKVKIQVQNKQLQFIVDENTSLVCSLEKQNLSQKGKIGFLTNGKVQMKNLKIKTL</sequence>
<dbReference type="EMBL" id="JBHUDZ010000018">
    <property type="protein sequence ID" value="MFD1605838.1"/>
    <property type="molecule type" value="Genomic_DNA"/>
</dbReference>
<keyword evidence="1" id="KW-0732">Signal</keyword>
<gene>
    <name evidence="3" type="ORF">ACFSC2_24080</name>
</gene>
<proteinExistence type="predicted"/>
<organism evidence="3 4">
    <name type="scientific">Flavobacterium artemisiae</name>
    <dbReference type="NCBI Taxonomy" id="2126556"/>
    <lineage>
        <taxon>Bacteria</taxon>
        <taxon>Pseudomonadati</taxon>
        <taxon>Bacteroidota</taxon>
        <taxon>Flavobacteriia</taxon>
        <taxon>Flavobacteriales</taxon>
        <taxon>Flavobacteriaceae</taxon>
        <taxon>Flavobacterium</taxon>
    </lineage>
</organism>
<keyword evidence="3" id="KW-0378">Hydrolase</keyword>
<keyword evidence="4" id="KW-1185">Reference proteome</keyword>
<dbReference type="PROSITE" id="PS51257">
    <property type="entry name" value="PROKAR_LIPOPROTEIN"/>
    <property type="match status" value="1"/>
</dbReference>
<feature type="signal peptide" evidence="1">
    <location>
        <begin position="1"/>
        <end position="20"/>
    </location>
</feature>
<evidence type="ECO:0000256" key="1">
    <source>
        <dbReference type="SAM" id="SignalP"/>
    </source>
</evidence>
<dbReference type="Pfam" id="PF06439">
    <property type="entry name" value="3keto-disac_hyd"/>
    <property type="match status" value="1"/>
</dbReference>
<dbReference type="RefSeq" id="WP_379813648.1">
    <property type="nucleotide sequence ID" value="NZ_JBHUDZ010000018.1"/>
</dbReference>
<feature type="domain" description="3-keto-alpha-glucoside-1,2-lyase/3-keto-2-hydroxy-glucal hydratase" evidence="2">
    <location>
        <begin position="38"/>
        <end position="199"/>
    </location>
</feature>
<protein>
    <submittedName>
        <fullName evidence="3">Family 16 glycoside hydrolase</fullName>
    </submittedName>
</protein>
<dbReference type="InterPro" id="IPR010496">
    <property type="entry name" value="AL/BT2_dom"/>
</dbReference>
<evidence type="ECO:0000259" key="2">
    <source>
        <dbReference type="Pfam" id="PF06439"/>
    </source>
</evidence>
<evidence type="ECO:0000313" key="3">
    <source>
        <dbReference type="EMBL" id="MFD1605838.1"/>
    </source>
</evidence>
<reference evidence="4" key="1">
    <citation type="journal article" date="2019" name="Int. J. Syst. Evol. Microbiol.">
        <title>The Global Catalogue of Microorganisms (GCM) 10K type strain sequencing project: providing services to taxonomists for standard genome sequencing and annotation.</title>
        <authorList>
            <consortium name="The Broad Institute Genomics Platform"/>
            <consortium name="The Broad Institute Genome Sequencing Center for Infectious Disease"/>
            <person name="Wu L."/>
            <person name="Ma J."/>
        </authorList>
    </citation>
    <scope>NUCLEOTIDE SEQUENCE [LARGE SCALE GENOMIC DNA]</scope>
    <source>
        <strain evidence="4">CCUG 70865</strain>
    </source>
</reference>
<dbReference type="GO" id="GO:0016787">
    <property type="term" value="F:hydrolase activity"/>
    <property type="evidence" value="ECO:0007669"/>
    <property type="project" value="UniProtKB-KW"/>
</dbReference>
<dbReference type="Gene3D" id="2.60.120.560">
    <property type="entry name" value="Exo-inulinase, domain 1"/>
    <property type="match status" value="1"/>
</dbReference>
<accession>A0ABW4HKG0</accession>
<feature type="chain" id="PRO_5047069542" evidence="1">
    <location>
        <begin position="21"/>
        <end position="201"/>
    </location>
</feature>